<protein>
    <submittedName>
        <fullName evidence="6">Bile acid:sodium symporter family protein</fullName>
    </submittedName>
</protein>
<evidence type="ECO:0000313" key="6">
    <source>
        <dbReference type="EMBL" id="NBE53443.1"/>
    </source>
</evidence>
<evidence type="ECO:0000256" key="5">
    <source>
        <dbReference type="SAM" id="Phobius"/>
    </source>
</evidence>
<evidence type="ECO:0000256" key="3">
    <source>
        <dbReference type="ARBA" id="ARBA00022989"/>
    </source>
</evidence>
<dbReference type="PANTHER" id="PTHR10361:SF24">
    <property type="entry name" value="P3 PROTEIN"/>
    <property type="match status" value="1"/>
</dbReference>
<evidence type="ECO:0000256" key="2">
    <source>
        <dbReference type="ARBA" id="ARBA00022692"/>
    </source>
</evidence>
<feature type="transmembrane region" description="Helical" evidence="5">
    <location>
        <begin position="258"/>
        <end position="279"/>
    </location>
</feature>
<gene>
    <name evidence="6" type="ORF">GUY60_18845</name>
</gene>
<dbReference type="EMBL" id="JAAAHS010000141">
    <property type="protein sequence ID" value="NBE53443.1"/>
    <property type="molecule type" value="Genomic_DNA"/>
</dbReference>
<dbReference type="Gene3D" id="1.20.1530.20">
    <property type="match status" value="1"/>
</dbReference>
<evidence type="ECO:0000256" key="1">
    <source>
        <dbReference type="ARBA" id="ARBA00004141"/>
    </source>
</evidence>
<sequence>MSPATSGMAVLAVVGLIMLGLGLSLTPADFRRAAQHPRTLSAALLCQLLVLPLVCFGLVSALGVPPVAAVGVMLISACPGGPVAGIYSHLAGGDVALNITLAAVNSLLAVVTLPVITNLSVQHFLGTEAGLGLRPGEVLQVFAVVLVPVALGMAVRARRPVLARRAERPVNVGSGIALGIIVVLSLTANFALLLDNFLTVGIADALFALASLTLGYWVPRLVKAERRHAVAASMEIGFHNAALAIAVATGLLHSAEMAIAPSVYGIVILLAATAFTALLRRRDPSRTPAASPQESHP</sequence>
<keyword evidence="2 5" id="KW-0812">Transmembrane</keyword>
<feature type="transmembrane region" description="Helical" evidence="5">
    <location>
        <begin position="169"/>
        <end position="191"/>
    </location>
</feature>
<dbReference type="Proteomes" id="UP000598297">
    <property type="component" value="Unassembled WGS sequence"/>
</dbReference>
<dbReference type="OrthoDB" id="9806785at2"/>
<feature type="transmembrane region" description="Helical" evidence="5">
    <location>
        <begin position="6"/>
        <end position="28"/>
    </location>
</feature>
<name>A0A964USS7_9ACTN</name>
<evidence type="ECO:0000313" key="7">
    <source>
        <dbReference type="Proteomes" id="UP000598297"/>
    </source>
</evidence>
<comment type="caution">
    <text evidence="6">The sequence shown here is derived from an EMBL/GenBank/DDBJ whole genome shotgun (WGS) entry which is preliminary data.</text>
</comment>
<comment type="subcellular location">
    <subcellularLocation>
        <location evidence="1">Membrane</location>
        <topology evidence="1">Multi-pass membrane protein</topology>
    </subcellularLocation>
</comment>
<feature type="transmembrane region" description="Helical" evidence="5">
    <location>
        <begin position="40"/>
        <end position="62"/>
    </location>
</feature>
<organism evidence="6 7">
    <name type="scientific">Streptomyces boluensis</name>
    <dbReference type="NCBI Taxonomy" id="1775135"/>
    <lineage>
        <taxon>Bacteria</taxon>
        <taxon>Bacillati</taxon>
        <taxon>Actinomycetota</taxon>
        <taxon>Actinomycetes</taxon>
        <taxon>Kitasatosporales</taxon>
        <taxon>Streptomycetaceae</taxon>
        <taxon>Streptomyces</taxon>
    </lineage>
</organism>
<accession>A0A964USS7</accession>
<dbReference type="InterPro" id="IPR004710">
    <property type="entry name" value="Bilac:Na_transpt"/>
</dbReference>
<dbReference type="Pfam" id="PF01758">
    <property type="entry name" value="SBF"/>
    <property type="match status" value="1"/>
</dbReference>
<feature type="transmembrane region" description="Helical" evidence="5">
    <location>
        <begin position="197"/>
        <end position="218"/>
    </location>
</feature>
<proteinExistence type="predicted"/>
<evidence type="ECO:0000256" key="4">
    <source>
        <dbReference type="ARBA" id="ARBA00023136"/>
    </source>
</evidence>
<feature type="transmembrane region" description="Helical" evidence="5">
    <location>
        <begin position="230"/>
        <end position="252"/>
    </location>
</feature>
<feature type="transmembrane region" description="Helical" evidence="5">
    <location>
        <begin position="137"/>
        <end position="157"/>
    </location>
</feature>
<dbReference type="InterPro" id="IPR002657">
    <property type="entry name" value="BilAc:Na_symport/Acr3"/>
</dbReference>
<keyword evidence="4 5" id="KW-0472">Membrane</keyword>
<dbReference type="GO" id="GO:0016020">
    <property type="term" value="C:membrane"/>
    <property type="evidence" value="ECO:0007669"/>
    <property type="project" value="UniProtKB-SubCell"/>
</dbReference>
<keyword evidence="3 5" id="KW-1133">Transmembrane helix</keyword>
<feature type="transmembrane region" description="Helical" evidence="5">
    <location>
        <begin position="95"/>
        <end position="117"/>
    </location>
</feature>
<dbReference type="InterPro" id="IPR038770">
    <property type="entry name" value="Na+/solute_symporter_sf"/>
</dbReference>
<dbReference type="AlphaFoldDB" id="A0A964USS7"/>
<reference evidence="6" key="1">
    <citation type="submission" date="2020-01" db="EMBL/GenBank/DDBJ databases">
        <title>Whole-genome analyses of novel actinobacteria.</title>
        <authorList>
            <person name="Sahin N."/>
        </authorList>
    </citation>
    <scope>NUCLEOTIDE SEQUENCE</scope>
    <source>
        <strain evidence="6">YC537</strain>
    </source>
</reference>
<feature type="transmembrane region" description="Helical" evidence="5">
    <location>
        <begin position="68"/>
        <end position="88"/>
    </location>
</feature>
<keyword evidence="7" id="KW-1185">Reference proteome</keyword>
<dbReference type="PANTHER" id="PTHR10361">
    <property type="entry name" value="SODIUM-BILE ACID COTRANSPORTER"/>
    <property type="match status" value="1"/>
</dbReference>